<protein>
    <submittedName>
        <fullName evidence="1">Uncharacterized protein</fullName>
    </submittedName>
</protein>
<dbReference type="STRING" id="383855.M3A7J9"/>
<dbReference type="AlphaFoldDB" id="M3A7J9"/>
<gene>
    <name evidence="1" type="ORF">MYCFIDRAFT_172731</name>
</gene>
<dbReference type="EMBL" id="KB446556">
    <property type="protein sequence ID" value="EME87059.1"/>
    <property type="molecule type" value="Genomic_DNA"/>
</dbReference>
<sequence length="557" mass="62153">MPYVLYPAQGAPELDQSFCNPVLTTAALPSYAFRPGRICFIAPAVFMPILAVSWKILHKLHCDAANFPSMGSITHSSQGIIHTFHLFYVSLLSTPYALERLKPLKPCPESSAGSSLLVLAAEGYWLTSRRLRGGVEDDAMKWTRVEVPNQGSWYRQLTAMDLGRIGRGEGDPHCLTSPHRHHFMWSLYSRSLRYPASRMVLRLGSTLDILRFRELHSRPSCQSRSILEHTKSQSTVSQFSSENPSRRDLLVVKVQSCTKEQSIPEGIAEDLQDRVEDCDGSKGRTMKGCGGSAMTSRAEQSTGVSLLYGFNIVGYRVLAARSDIYSSRYLTISSFARSDLLRRLLDPSSVFHPTSFNLCSPSSATLSGSYQASLPHHRRAEFRISAHFPGSCSSGEAISRFLTAKDVSFWPDIWTFGKDENAWSERLAYFTSILLMSDIFCHGSISISRLSAFNLNFFPPLPTPTNQPTNNHNHTLFHPQPSSIFINLHQPSSTFINLHQPSSTFINLYQPSSTFINLHQPSSTFINLRYVLPSTINIIIKASPLPSLTIIRAPLTD</sequence>
<keyword evidence="2" id="KW-1185">Reference proteome</keyword>
<accession>M3A7J9</accession>
<dbReference type="Proteomes" id="UP000016932">
    <property type="component" value="Unassembled WGS sequence"/>
</dbReference>
<proteinExistence type="predicted"/>
<dbReference type="eggNOG" id="ENOG502S694">
    <property type="taxonomic scope" value="Eukaryota"/>
</dbReference>
<dbReference type="OrthoDB" id="10674794at2759"/>
<organism evidence="1 2">
    <name type="scientific">Pseudocercospora fijiensis (strain CIRAD86)</name>
    <name type="common">Black leaf streak disease fungus</name>
    <name type="synonym">Mycosphaerella fijiensis</name>
    <dbReference type="NCBI Taxonomy" id="383855"/>
    <lineage>
        <taxon>Eukaryota</taxon>
        <taxon>Fungi</taxon>
        <taxon>Dikarya</taxon>
        <taxon>Ascomycota</taxon>
        <taxon>Pezizomycotina</taxon>
        <taxon>Dothideomycetes</taxon>
        <taxon>Dothideomycetidae</taxon>
        <taxon>Mycosphaerellales</taxon>
        <taxon>Mycosphaerellaceae</taxon>
        <taxon>Pseudocercospora</taxon>
    </lineage>
</organism>
<dbReference type="HOGENOM" id="CLU_489264_0_0_1"/>
<dbReference type="KEGG" id="pfj:MYCFIDRAFT_172731"/>
<evidence type="ECO:0000313" key="2">
    <source>
        <dbReference type="Proteomes" id="UP000016932"/>
    </source>
</evidence>
<evidence type="ECO:0000313" key="1">
    <source>
        <dbReference type="EMBL" id="EME87059.1"/>
    </source>
</evidence>
<reference evidence="1 2" key="1">
    <citation type="journal article" date="2012" name="PLoS Pathog.">
        <title>Diverse lifestyles and strategies of plant pathogenesis encoded in the genomes of eighteen Dothideomycetes fungi.</title>
        <authorList>
            <person name="Ohm R.A."/>
            <person name="Feau N."/>
            <person name="Henrissat B."/>
            <person name="Schoch C.L."/>
            <person name="Horwitz B.A."/>
            <person name="Barry K.W."/>
            <person name="Condon B.J."/>
            <person name="Copeland A.C."/>
            <person name="Dhillon B."/>
            <person name="Glaser F."/>
            <person name="Hesse C.N."/>
            <person name="Kosti I."/>
            <person name="LaButti K."/>
            <person name="Lindquist E.A."/>
            <person name="Lucas S."/>
            <person name="Salamov A.A."/>
            <person name="Bradshaw R.E."/>
            <person name="Ciuffetti L."/>
            <person name="Hamelin R.C."/>
            <person name="Kema G.H.J."/>
            <person name="Lawrence C."/>
            <person name="Scott J.A."/>
            <person name="Spatafora J.W."/>
            <person name="Turgeon B.G."/>
            <person name="de Wit P.J.G.M."/>
            <person name="Zhong S."/>
            <person name="Goodwin S.B."/>
            <person name="Grigoriev I.V."/>
        </authorList>
    </citation>
    <scope>NUCLEOTIDE SEQUENCE [LARGE SCALE GENOMIC DNA]</scope>
    <source>
        <strain evidence="1 2">CIRAD86</strain>
    </source>
</reference>
<dbReference type="GeneID" id="19332850"/>
<name>M3A7J9_PSEFD</name>
<dbReference type="VEuPathDB" id="FungiDB:MYCFIDRAFT_172731"/>
<dbReference type="RefSeq" id="XP_007924112.1">
    <property type="nucleotide sequence ID" value="XM_007925921.1"/>
</dbReference>